<comment type="subcellular location">
    <subcellularLocation>
        <location evidence="1">Cell membrane</location>
        <topology evidence="1">Multi-pass membrane protein</topology>
    </subcellularLocation>
</comment>
<dbReference type="RefSeq" id="WP_060936174.1">
    <property type="nucleotide sequence ID" value="NZ_KQ960466.1"/>
</dbReference>
<keyword evidence="3 6" id="KW-0812">Transmembrane</keyword>
<dbReference type="EMBL" id="LSDK01000152">
    <property type="protein sequence ID" value="KXB72867.1"/>
    <property type="molecule type" value="Genomic_DNA"/>
</dbReference>
<evidence type="ECO:0000256" key="1">
    <source>
        <dbReference type="ARBA" id="ARBA00004651"/>
    </source>
</evidence>
<evidence type="ECO:0000256" key="4">
    <source>
        <dbReference type="ARBA" id="ARBA00022989"/>
    </source>
</evidence>
<keyword evidence="8" id="KW-1185">Reference proteome</keyword>
<evidence type="ECO:0000256" key="2">
    <source>
        <dbReference type="ARBA" id="ARBA00022475"/>
    </source>
</evidence>
<dbReference type="PATRIC" id="fig|322095.3.peg.2160"/>
<feature type="transmembrane region" description="Helical" evidence="6">
    <location>
        <begin position="77"/>
        <end position="95"/>
    </location>
</feature>
<accession>A0A134AYW1</accession>
<dbReference type="OrthoDB" id="7874789at2"/>
<dbReference type="STRING" id="322095.HMPREF3185_02182"/>
<feature type="transmembrane region" description="Helical" evidence="6">
    <location>
        <begin position="199"/>
        <end position="217"/>
    </location>
</feature>
<organism evidence="7 8">
    <name type="scientific">Porphyromonas somerae</name>
    <dbReference type="NCBI Taxonomy" id="322095"/>
    <lineage>
        <taxon>Bacteria</taxon>
        <taxon>Pseudomonadati</taxon>
        <taxon>Bacteroidota</taxon>
        <taxon>Bacteroidia</taxon>
        <taxon>Bacteroidales</taxon>
        <taxon>Porphyromonadaceae</taxon>
        <taxon>Porphyromonas</taxon>
    </lineage>
</organism>
<reference evidence="8" key="1">
    <citation type="submission" date="2016-01" db="EMBL/GenBank/DDBJ databases">
        <authorList>
            <person name="Mitreva M."/>
            <person name="Pepin K.H."/>
            <person name="Mihindukulasuriya K.A."/>
            <person name="Fulton R."/>
            <person name="Fronick C."/>
            <person name="O'Laughlin M."/>
            <person name="Miner T."/>
            <person name="Herter B."/>
            <person name="Rosa B.A."/>
            <person name="Cordes M."/>
            <person name="Tomlinson C."/>
            <person name="Wollam A."/>
            <person name="Palsikar V.B."/>
            <person name="Mardis E.R."/>
            <person name="Wilson R.K."/>
        </authorList>
    </citation>
    <scope>NUCLEOTIDE SEQUENCE [LARGE SCALE GENOMIC DNA]</scope>
    <source>
        <strain evidence="8">KA00683</strain>
    </source>
</reference>
<dbReference type="PANTHER" id="PTHR30086">
    <property type="entry name" value="ARGININE EXPORTER PROTEIN ARGO"/>
    <property type="match status" value="1"/>
</dbReference>
<keyword evidence="4 6" id="KW-1133">Transmembrane helix</keyword>
<evidence type="ECO:0000256" key="5">
    <source>
        <dbReference type="ARBA" id="ARBA00023136"/>
    </source>
</evidence>
<dbReference type="PANTHER" id="PTHR30086:SF20">
    <property type="entry name" value="ARGININE EXPORTER PROTEIN ARGO-RELATED"/>
    <property type="match status" value="1"/>
</dbReference>
<evidence type="ECO:0000313" key="7">
    <source>
        <dbReference type="EMBL" id="KXB72867.1"/>
    </source>
</evidence>
<dbReference type="InterPro" id="IPR001123">
    <property type="entry name" value="LeuE-type"/>
</dbReference>
<dbReference type="GO" id="GO:0005886">
    <property type="term" value="C:plasma membrane"/>
    <property type="evidence" value="ECO:0007669"/>
    <property type="project" value="UniProtKB-SubCell"/>
</dbReference>
<comment type="caution">
    <text evidence="7">The sequence shown here is derived from an EMBL/GenBank/DDBJ whole genome shotgun (WGS) entry which is preliminary data.</text>
</comment>
<feature type="transmembrane region" description="Helical" evidence="6">
    <location>
        <begin position="6"/>
        <end position="32"/>
    </location>
</feature>
<name>A0A134AYW1_9PORP</name>
<dbReference type="Pfam" id="PF01810">
    <property type="entry name" value="LysE"/>
    <property type="match status" value="1"/>
</dbReference>
<dbReference type="Proteomes" id="UP000070224">
    <property type="component" value="Unassembled WGS sequence"/>
</dbReference>
<proteinExistence type="predicted"/>
<evidence type="ECO:0000256" key="6">
    <source>
        <dbReference type="SAM" id="Phobius"/>
    </source>
</evidence>
<keyword evidence="5 6" id="KW-0472">Membrane</keyword>
<sequence>MLLLELLLTFAKGILIGLLVSAPMGPTGLLCMRETTRGRRRDGMLVGLGATLSDLVYGLIAYWGVGIVLNLLDQYSSSLRLGGSIFILGFCIILLTRHVSTSEDDTPAPPHRLKSAYSVKKVSGAFALTLSNPFIILLFLPLYARLEFVRAVKLQFVELFVAMAGIGIGCLLWWVILTYIVKKLSVRFGMKSLEWINRIVALVLIILALVGIYTSLFE</sequence>
<protein>
    <submittedName>
        <fullName evidence="7">Translocator protein, LysE family</fullName>
    </submittedName>
</protein>
<keyword evidence="2" id="KW-1003">Cell membrane</keyword>
<feature type="transmembrane region" description="Helical" evidence="6">
    <location>
        <begin position="156"/>
        <end position="179"/>
    </location>
</feature>
<evidence type="ECO:0000256" key="3">
    <source>
        <dbReference type="ARBA" id="ARBA00022692"/>
    </source>
</evidence>
<gene>
    <name evidence="7" type="ORF">HMPREF3185_02182</name>
</gene>
<feature type="transmembrane region" description="Helical" evidence="6">
    <location>
        <begin position="44"/>
        <end position="65"/>
    </location>
</feature>
<dbReference type="AlphaFoldDB" id="A0A134AYW1"/>
<feature type="transmembrane region" description="Helical" evidence="6">
    <location>
        <begin position="122"/>
        <end position="144"/>
    </location>
</feature>
<evidence type="ECO:0000313" key="8">
    <source>
        <dbReference type="Proteomes" id="UP000070224"/>
    </source>
</evidence>
<dbReference type="GO" id="GO:0015171">
    <property type="term" value="F:amino acid transmembrane transporter activity"/>
    <property type="evidence" value="ECO:0007669"/>
    <property type="project" value="TreeGrafter"/>
</dbReference>